<comment type="caution">
    <text evidence="2">The sequence shown here is derived from an EMBL/GenBank/DDBJ whole genome shotgun (WGS) entry which is preliminary data.</text>
</comment>
<protein>
    <recommendedName>
        <fullName evidence="1">HTH cro/C1-type domain-containing protein</fullName>
    </recommendedName>
</protein>
<dbReference type="InterPro" id="IPR010982">
    <property type="entry name" value="Lambda_DNA-bd_dom_sf"/>
</dbReference>
<name>A0A0C2DA32_9BACT</name>
<evidence type="ECO:0000259" key="1">
    <source>
        <dbReference type="PROSITE" id="PS50943"/>
    </source>
</evidence>
<gene>
    <name evidence="2" type="ORF">DB30_04096</name>
</gene>
<dbReference type="PROSITE" id="PS50943">
    <property type="entry name" value="HTH_CROC1"/>
    <property type="match status" value="1"/>
</dbReference>
<evidence type="ECO:0000313" key="2">
    <source>
        <dbReference type="EMBL" id="KIG16752.1"/>
    </source>
</evidence>
<dbReference type="Gene3D" id="1.10.260.40">
    <property type="entry name" value="lambda repressor-like DNA-binding domains"/>
    <property type="match status" value="1"/>
</dbReference>
<sequence>MTQEALAEASGLAADTIRRVEYASFNASLDTINKLAKGLDLTTTQLMVDSYDEADDLAVILRRLPETEKRLACAMMGTLFVHAAANR</sequence>
<proteinExistence type="predicted"/>
<dbReference type="Pfam" id="PF01381">
    <property type="entry name" value="HTH_3"/>
    <property type="match status" value="1"/>
</dbReference>
<dbReference type="GO" id="GO:0003677">
    <property type="term" value="F:DNA binding"/>
    <property type="evidence" value="ECO:0007669"/>
    <property type="project" value="InterPro"/>
</dbReference>
<reference evidence="2 3" key="1">
    <citation type="submission" date="2014-12" db="EMBL/GenBank/DDBJ databases">
        <title>Genome assembly of Enhygromyxa salina DSM 15201.</title>
        <authorList>
            <person name="Sharma G."/>
            <person name="Subramanian S."/>
        </authorList>
    </citation>
    <scope>NUCLEOTIDE SEQUENCE [LARGE SCALE GENOMIC DNA]</scope>
    <source>
        <strain evidence="2 3">DSM 15201</strain>
    </source>
</reference>
<dbReference type="CDD" id="cd00093">
    <property type="entry name" value="HTH_XRE"/>
    <property type="match status" value="1"/>
</dbReference>
<organism evidence="2 3">
    <name type="scientific">Enhygromyxa salina</name>
    <dbReference type="NCBI Taxonomy" id="215803"/>
    <lineage>
        <taxon>Bacteria</taxon>
        <taxon>Pseudomonadati</taxon>
        <taxon>Myxococcota</taxon>
        <taxon>Polyangia</taxon>
        <taxon>Nannocystales</taxon>
        <taxon>Nannocystaceae</taxon>
        <taxon>Enhygromyxa</taxon>
    </lineage>
</organism>
<evidence type="ECO:0000313" key="3">
    <source>
        <dbReference type="Proteomes" id="UP000031599"/>
    </source>
</evidence>
<dbReference type="InterPro" id="IPR001387">
    <property type="entry name" value="Cro/C1-type_HTH"/>
</dbReference>
<feature type="domain" description="HTH cro/C1-type" evidence="1">
    <location>
        <begin position="1"/>
        <end position="46"/>
    </location>
</feature>
<dbReference type="EMBL" id="JMCC02000032">
    <property type="protein sequence ID" value="KIG16752.1"/>
    <property type="molecule type" value="Genomic_DNA"/>
</dbReference>
<dbReference type="Proteomes" id="UP000031599">
    <property type="component" value="Unassembled WGS sequence"/>
</dbReference>
<accession>A0A0C2DA32</accession>
<dbReference type="AlphaFoldDB" id="A0A0C2DA32"/>
<dbReference type="SUPFAM" id="SSF47413">
    <property type="entry name" value="lambda repressor-like DNA-binding domains"/>
    <property type="match status" value="1"/>
</dbReference>